<evidence type="ECO:0000313" key="2">
    <source>
        <dbReference type="Proteomes" id="UP000008731"/>
    </source>
</evidence>
<dbReference type="RefSeq" id="YP_004010237.1">
    <property type="nucleotide sequence ID" value="NC_014663.1"/>
</dbReference>
<protein>
    <submittedName>
        <fullName evidence="1">Uncharacterized protein</fullName>
    </submittedName>
</protein>
<reference evidence="1 2" key="1">
    <citation type="journal article" date="2010" name="Virol. J.">
        <title>Genomes of the T4-related bacteriophages as windows on microbial genome evolution.</title>
        <authorList>
            <person name="Petrov V.M."/>
            <person name="Ratnayaka S."/>
            <person name="Nolan J.M."/>
            <person name="Miller E.S."/>
            <person name="Karam J.D."/>
        </authorList>
    </citation>
    <scope>NUCLEOTIDE SEQUENCE [LARGE SCALE GENOMIC DNA]</scope>
</reference>
<dbReference type="EMBL" id="HM004124">
    <property type="protein sequence ID" value="ADG60000.1"/>
    <property type="molecule type" value="Genomic_DNA"/>
</dbReference>
<dbReference type="Proteomes" id="UP000008731">
    <property type="component" value="Segment"/>
</dbReference>
<accession>E5EPN4</accession>
<dbReference type="KEGG" id="vg:9926534"/>
<proteinExistence type="predicted"/>
<sequence length="58" mass="6866">MKRNERVKTIDVCPFIFRIYVDRQTVEFDTYKEVANLPDHVKLDIGFNMKIVSSVFQA</sequence>
<gene>
    <name evidence="1" type="ORF">Acj9p100</name>
</gene>
<evidence type="ECO:0000313" key="1">
    <source>
        <dbReference type="EMBL" id="ADG60000.1"/>
    </source>
</evidence>
<name>E5EPN4_9CAUD</name>
<keyword evidence="2" id="KW-1185">Reference proteome</keyword>
<dbReference type="GeneID" id="9926534"/>
<organism evidence="1 2">
    <name type="scientific">Acinetobacter phage Acj9</name>
    <dbReference type="NCBI Taxonomy" id="760939"/>
    <lineage>
        <taxon>Viruses</taxon>
        <taxon>Duplodnaviria</taxon>
        <taxon>Heunggongvirae</taxon>
        <taxon>Uroviricota</taxon>
        <taxon>Caudoviricetes</taxon>
        <taxon>Pantevenvirales</taxon>
        <taxon>Straboviridae</taxon>
        <taxon>Twarogvirinae</taxon>
        <taxon>Acajnonavirus</taxon>
        <taxon>Acajnonavirus acj9</taxon>
    </lineage>
</organism>